<protein>
    <submittedName>
        <fullName evidence="5">Caudovirus, tape measure, N-terminal</fullName>
    </submittedName>
</protein>
<feature type="compositionally biased region" description="Basic and acidic residues" evidence="3">
    <location>
        <begin position="387"/>
        <end position="407"/>
    </location>
</feature>
<evidence type="ECO:0000256" key="3">
    <source>
        <dbReference type="SAM" id="MobiDB-lite"/>
    </source>
</evidence>
<evidence type="ECO:0000256" key="1">
    <source>
        <dbReference type="ARBA" id="ARBA00022465"/>
    </source>
</evidence>
<keyword evidence="1" id="KW-1245">Viral tail assembly</keyword>
<dbReference type="InterPro" id="IPR013491">
    <property type="entry name" value="Tape_meas_N"/>
</dbReference>
<keyword evidence="2" id="KW-0175">Coiled coil</keyword>
<feature type="coiled-coil region" evidence="2">
    <location>
        <begin position="74"/>
        <end position="101"/>
    </location>
</feature>
<dbReference type="EMBL" id="LR798355">
    <property type="protein sequence ID" value="CAB5225986.1"/>
    <property type="molecule type" value="Genomic_DNA"/>
</dbReference>
<proteinExistence type="predicted"/>
<evidence type="ECO:0000313" key="5">
    <source>
        <dbReference type="EMBL" id="CAB5225986.1"/>
    </source>
</evidence>
<name>A0A6J7X7Z2_9CAUD</name>
<sequence>MTLADLSVKISAEGVESTVNDLGKVNQGITKVVQQESGLSALVSTLGIAAAGFAAIATSVYAYGKAAIDATIPLDSAKRALQSVSNNTKEYEQNLRDLQEAAKLPGLGFQEVVSGSVKLQGAGISAKTAKDSIVELGNAIANAGRGKAEFGAAVDQLSKMAGLGKVTTDDMNEIAAYAPAFRKAFKEAFGTLDMEKFNKKGIDIETVFRRINDQLREMPRAAISFQTSIDNMGDAFQVAMEPLGTGMLNAFMVLTQDSDSFFNQLKQVNEELGRFIEKLGIINGPIRSNFANGFTSVFRYIHELITKNVTDTMYLFHVVETSLTSLGKLVGRGANALFGLLDPNMKKGTGLEFDKFMGYDEFAQGTKTAMGVVDAIQIASKATIIQDRGKDKDKEREKDNDGKESKNHLKQISTNTGKTANALEFNRQLFGGRQLGQLGVTAVELGMSRDRFRGSTQIPGSTMINRGILQLVQQSQRQYLNTPLGRY</sequence>
<keyword evidence="1" id="KW-1188">Viral release from host cell</keyword>
<evidence type="ECO:0000256" key="2">
    <source>
        <dbReference type="SAM" id="Coils"/>
    </source>
</evidence>
<dbReference type="Pfam" id="PF20155">
    <property type="entry name" value="TMP_3"/>
    <property type="match status" value="1"/>
</dbReference>
<dbReference type="GO" id="GO:0098003">
    <property type="term" value="P:viral tail assembly"/>
    <property type="evidence" value="ECO:0007669"/>
    <property type="project" value="UniProtKB-KW"/>
</dbReference>
<gene>
    <name evidence="5" type="ORF">UFOVP757_22</name>
</gene>
<dbReference type="NCBIfam" id="TIGR02675">
    <property type="entry name" value="tape_meas_nterm"/>
    <property type="match status" value="1"/>
</dbReference>
<feature type="domain" description="Tape measure protein N-terminal" evidence="4">
    <location>
        <begin position="72"/>
        <end position="240"/>
    </location>
</feature>
<evidence type="ECO:0000259" key="4">
    <source>
        <dbReference type="Pfam" id="PF20155"/>
    </source>
</evidence>
<accession>A0A6J7X7Z2</accession>
<feature type="region of interest" description="Disordered" evidence="3">
    <location>
        <begin position="387"/>
        <end position="417"/>
    </location>
</feature>
<reference evidence="5" key="1">
    <citation type="submission" date="2020-05" db="EMBL/GenBank/DDBJ databases">
        <authorList>
            <person name="Chiriac C."/>
            <person name="Salcher M."/>
            <person name="Ghai R."/>
            <person name="Kavagutti S V."/>
        </authorList>
    </citation>
    <scope>NUCLEOTIDE SEQUENCE</scope>
</reference>
<organism evidence="5">
    <name type="scientific">uncultured Caudovirales phage</name>
    <dbReference type="NCBI Taxonomy" id="2100421"/>
    <lineage>
        <taxon>Viruses</taxon>
        <taxon>Duplodnaviria</taxon>
        <taxon>Heunggongvirae</taxon>
        <taxon>Uroviricota</taxon>
        <taxon>Caudoviricetes</taxon>
        <taxon>Peduoviridae</taxon>
        <taxon>Maltschvirus</taxon>
        <taxon>Maltschvirus maltsch</taxon>
    </lineage>
</organism>